<dbReference type="Gene3D" id="3.40.190.10">
    <property type="entry name" value="Periplasmic binding protein-like II"/>
    <property type="match status" value="2"/>
</dbReference>
<gene>
    <name evidence="7" type="ORF">DFR76_107471</name>
</gene>
<evidence type="ECO:0000313" key="8">
    <source>
        <dbReference type="Proteomes" id="UP000254869"/>
    </source>
</evidence>
<keyword evidence="2" id="KW-0805">Transcription regulation</keyword>
<dbReference type="Pfam" id="PF03466">
    <property type="entry name" value="LysR_substrate"/>
    <property type="match status" value="1"/>
</dbReference>
<dbReference type="InterPro" id="IPR005119">
    <property type="entry name" value="LysR_subst-bd"/>
</dbReference>
<evidence type="ECO:0000259" key="6">
    <source>
        <dbReference type="PROSITE" id="PS50931"/>
    </source>
</evidence>
<dbReference type="Proteomes" id="UP000254869">
    <property type="component" value="Unassembled WGS sequence"/>
</dbReference>
<comment type="similarity">
    <text evidence="1">Belongs to the LysR transcriptional regulatory family.</text>
</comment>
<dbReference type="InterPro" id="IPR000847">
    <property type="entry name" value="LysR_HTH_N"/>
</dbReference>
<evidence type="ECO:0000256" key="3">
    <source>
        <dbReference type="ARBA" id="ARBA00023125"/>
    </source>
</evidence>
<reference evidence="7 8" key="1">
    <citation type="submission" date="2018-07" db="EMBL/GenBank/DDBJ databases">
        <title>Genomic Encyclopedia of Type Strains, Phase IV (KMG-IV): sequencing the most valuable type-strain genomes for metagenomic binning, comparative biology and taxonomic classification.</title>
        <authorList>
            <person name="Goeker M."/>
        </authorList>
    </citation>
    <scope>NUCLEOTIDE SEQUENCE [LARGE SCALE GENOMIC DNA]</scope>
    <source>
        <strain evidence="7 8">DSM 44290</strain>
    </source>
</reference>
<dbReference type="SUPFAM" id="SSF46785">
    <property type="entry name" value="Winged helix' DNA-binding domain"/>
    <property type="match status" value="1"/>
</dbReference>
<evidence type="ECO:0000256" key="5">
    <source>
        <dbReference type="ARBA" id="ARBA00023163"/>
    </source>
</evidence>
<dbReference type="InterPro" id="IPR036390">
    <property type="entry name" value="WH_DNA-bd_sf"/>
</dbReference>
<dbReference type="PANTHER" id="PTHR30346:SF29">
    <property type="entry name" value="LYSR SUBSTRATE-BINDING"/>
    <property type="match status" value="1"/>
</dbReference>
<evidence type="ECO:0000256" key="4">
    <source>
        <dbReference type="ARBA" id="ARBA00023159"/>
    </source>
</evidence>
<name>A0A370I2Z6_9NOCA</name>
<protein>
    <submittedName>
        <fullName evidence="7">DNA-binding transcriptional LysR family regulator</fullName>
    </submittedName>
</protein>
<comment type="caution">
    <text evidence="7">The sequence shown here is derived from an EMBL/GenBank/DDBJ whole genome shotgun (WGS) entry which is preliminary data.</text>
</comment>
<keyword evidence="8" id="KW-1185">Reference proteome</keyword>
<sequence>MIDITRLRLLRTVVATGSIRASATTLGYTPSAASQQLAALQRETGLQLVERVGRGIELTAAGRALAAASEDVFEELARLDAVVDDLRAGRVGSLSIGYISSVGALWLPPIVDALRTEFPQLRLELRTIEIGEGRHDIEVFTEETPPTRSAAVAVHRLTADPYVVAVRADDPIAGRLEVPLAALADRNWIDNEQRDGLCRQITLDACTRAGIVPRFQIQAPDYRTALTLVATGIGITVLPRLAAADLPPDLVTVGLTDPTPIRHIRIAIRKPMAHNPAARRAVELFTAVASAQDVLAAPNQLGS</sequence>
<dbReference type="Pfam" id="PF00126">
    <property type="entry name" value="HTH_1"/>
    <property type="match status" value="1"/>
</dbReference>
<dbReference type="STRING" id="1210086.GCA_001613105_03205"/>
<dbReference type="GO" id="GO:0003700">
    <property type="term" value="F:DNA-binding transcription factor activity"/>
    <property type="evidence" value="ECO:0007669"/>
    <property type="project" value="InterPro"/>
</dbReference>
<keyword evidence="5" id="KW-0804">Transcription</keyword>
<proteinExistence type="inferred from homology"/>
<dbReference type="PANTHER" id="PTHR30346">
    <property type="entry name" value="TRANSCRIPTIONAL DUAL REGULATOR HCAR-RELATED"/>
    <property type="match status" value="1"/>
</dbReference>
<evidence type="ECO:0000313" key="7">
    <source>
        <dbReference type="EMBL" id="RDI65093.1"/>
    </source>
</evidence>
<accession>A0A370I2Z6</accession>
<keyword evidence="4" id="KW-0010">Activator</keyword>
<dbReference type="Gene3D" id="1.10.10.10">
    <property type="entry name" value="Winged helix-like DNA-binding domain superfamily/Winged helix DNA-binding domain"/>
    <property type="match status" value="1"/>
</dbReference>
<dbReference type="RefSeq" id="WP_067998325.1">
    <property type="nucleotide sequence ID" value="NZ_QQBC01000007.1"/>
</dbReference>
<keyword evidence="3 7" id="KW-0238">DNA-binding</keyword>
<dbReference type="AlphaFoldDB" id="A0A370I2Z6"/>
<dbReference type="PROSITE" id="PS50931">
    <property type="entry name" value="HTH_LYSR"/>
    <property type="match status" value="1"/>
</dbReference>
<dbReference type="SUPFAM" id="SSF53850">
    <property type="entry name" value="Periplasmic binding protein-like II"/>
    <property type="match status" value="1"/>
</dbReference>
<dbReference type="GO" id="GO:0032993">
    <property type="term" value="C:protein-DNA complex"/>
    <property type="evidence" value="ECO:0007669"/>
    <property type="project" value="TreeGrafter"/>
</dbReference>
<feature type="domain" description="HTH lysR-type" evidence="6">
    <location>
        <begin position="2"/>
        <end position="59"/>
    </location>
</feature>
<dbReference type="GO" id="GO:0003677">
    <property type="term" value="F:DNA binding"/>
    <property type="evidence" value="ECO:0007669"/>
    <property type="project" value="UniProtKB-KW"/>
</dbReference>
<evidence type="ECO:0000256" key="1">
    <source>
        <dbReference type="ARBA" id="ARBA00009437"/>
    </source>
</evidence>
<evidence type="ECO:0000256" key="2">
    <source>
        <dbReference type="ARBA" id="ARBA00023015"/>
    </source>
</evidence>
<dbReference type="InterPro" id="IPR036388">
    <property type="entry name" value="WH-like_DNA-bd_sf"/>
</dbReference>
<organism evidence="7 8">
    <name type="scientific">Nocardia pseudobrasiliensis</name>
    <dbReference type="NCBI Taxonomy" id="45979"/>
    <lineage>
        <taxon>Bacteria</taxon>
        <taxon>Bacillati</taxon>
        <taxon>Actinomycetota</taxon>
        <taxon>Actinomycetes</taxon>
        <taxon>Mycobacteriales</taxon>
        <taxon>Nocardiaceae</taxon>
        <taxon>Nocardia</taxon>
    </lineage>
</organism>
<dbReference type="EMBL" id="QQBC01000007">
    <property type="protein sequence ID" value="RDI65093.1"/>
    <property type="molecule type" value="Genomic_DNA"/>
</dbReference>